<comment type="caution">
    <text evidence="2">The sequence shown here is derived from an EMBL/GenBank/DDBJ whole genome shotgun (WGS) entry which is preliminary data.</text>
</comment>
<evidence type="ECO:0000313" key="3">
    <source>
        <dbReference type="Proteomes" id="UP001597262"/>
    </source>
</evidence>
<dbReference type="SUPFAM" id="SSF56784">
    <property type="entry name" value="HAD-like"/>
    <property type="match status" value="1"/>
</dbReference>
<dbReference type="PANTHER" id="PTHR43316">
    <property type="entry name" value="HYDROLASE, HALOACID DELAHOGENASE-RELATED"/>
    <property type="match status" value="1"/>
</dbReference>
<dbReference type="NCBIfam" id="TIGR01549">
    <property type="entry name" value="HAD-SF-IA-v1"/>
    <property type="match status" value="1"/>
</dbReference>
<evidence type="ECO:0000256" key="1">
    <source>
        <dbReference type="ARBA" id="ARBA00022801"/>
    </source>
</evidence>
<dbReference type="Gene3D" id="3.40.50.1000">
    <property type="entry name" value="HAD superfamily/HAD-like"/>
    <property type="match status" value="1"/>
</dbReference>
<dbReference type="Proteomes" id="UP001597262">
    <property type="component" value="Unassembled WGS sequence"/>
</dbReference>
<dbReference type="SFLD" id="SFLDS00003">
    <property type="entry name" value="Haloacid_Dehalogenase"/>
    <property type="match status" value="1"/>
</dbReference>
<name>A0ABW3RZR4_9BACL</name>
<reference evidence="3" key="1">
    <citation type="journal article" date="2019" name="Int. J. Syst. Evol. Microbiol.">
        <title>The Global Catalogue of Microorganisms (GCM) 10K type strain sequencing project: providing services to taxonomists for standard genome sequencing and annotation.</title>
        <authorList>
            <consortium name="The Broad Institute Genomics Platform"/>
            <consortium name="The Broad Institute Genome Sequencing Center for Infectious Disease"/>
            <person name="Wu L."/>
            <person name="Ma J."/>
        </authorList>
    </citation>
    <scope>NUCLEOTIDE SEQUENCE [LARGE SCALE GENOMIC DNA]</scope>
    <source>
        <strain evidence="3">CCUG 59189</strain>
    </source>
</reference>
<organism evidence="2 3">
    <name type="scientific">Paenibacillus puldeungensis</name>
    <dbReference type="NCBI Taxonomy" id="696536"/>
    <lineage>
        <taxon>Bacteria</taxon>
        <taxon>Bacillati</taxon>
        <taxon>Bacillota</taxon>
        <taxon>Bacilli</taxon>
        <taxon>Bacillales</taxon>
        <taxon>Paenibacillaceae</taxon>
        <taxon>Paenibacillus</taxon>
    </lineage>
</organism>
<dbReference type="GO" id="GO:0016787">
    <property type="term" value="F:hydrolase activity"/>
    <property type="evidence" value="ECO:0007669"/>
    <property type="project" value="UniProtKB-KW"/>
</dbReference>
<proteinExistence type="predicted"/>
<evidence type="ECO:0000313" key="2">
    <source>
        <dbReference type="EMBL" id="MFD1177954.1"/>
    </source>
</evidence>
<gene>
    <name evidence="2" type="ORF">ACFQ3W_16825</name>
</gene>
<keyword evidence="1 2" id="KW-0378">Hydrolase</keyword>
<protein>
    <submittedName>
        <fullName evidence="2">HAD-IA family hydrolase</fullName>
    </submittedName>
</protein>
<dbReference type="SFLD" id="SFLDG01129">
    <property type="entry name" value="C1.5:_HAD__Beta-PGM__Phosphata"/>
    <property type="match status" value="1"/>
</dbReference>
<dbReference type="RefSeq" id="WP_379320405.1">
    <property type="nucleotide sequence ID" value="NZ_JBHTLM010000013.1"/>
</dbReference>
<dbReference type="EMBL" id="JBHTLM010000013">
    <property type="protein sequence ID" value="MFD1177954.1"/>
    <property type="molecule type" value="Genomic_DNA"/>
</dbReference>
<dbReference type="Pfam" id="PF00702">
    <property type="entry name" value="Hydrolase"/>
    <property type="match status" value="1"/>
</dbReference>
<dbReference type="InterPro" id="IPR023214">
    <property type="entry name" value="HAD_sf"/>
</dbReference>
<dbReference type="InterPro" id="IPR036412">
    <property type="entry name" value="HAD-like_sf"/>
</dbReference>
<dbReference type="NCBIfam" id="TIGR01509">
    <property type="entry name" value="HAD-SF-IA-v3"/>
    <property type="match status" value="1"/>
</dbReference>
<accession>A0ABW3RZR4</accession>
<dbReference type="InterPro" id="IPR006439">
    <property type="entry name" value="HAD-SF_hydro_IA"/>
</dbReference>
<dbReference type="InterPro" id="IPR051540">
    <property type="entry name" value="S-2-haloacid_dehalogenase"/>
</dbReference>
<keyword evidence="3" id="KW-1185">Reference proteome</keyword>
<sequence>MEIKAILFDSGRVLNEPATGHWFIPPKFSEFVNEQKYKDIDKKVLNLAFHTASAYISEQKWIKNEDEEYAHFLGFYRIFAAELPQLGLTDEIVNSLASDLVYNYEKYKFFPDAVELIPELSKTYKLAVVSDAWPSLEHVFKQAGLRDYFSSFVISSVIGVTKPHELMYKTALEELNLSPSEVVFIDDNVRNCDGAHELGIRSFLLCRDWKHYMYSKITCRKHTAVRDLYDVIKNLRR</sequence>